<evidence type="ECO:0000259" key="1">
    <source>
        <dbReference type="Pfam" id="PF14870"/>
    </source>
</evidence>
<protein>
    <recommendedName>
        <fullName evidence="1">Photosynthesis system II assembly factor Ycf48/Hcf136-like domain-containing protein</fullName>
    </recommendedName>
</protein>
<gene>
    <name evidence="2" type="ORF">GCM10009104_17270</name>
</gene>
<dbReference type="InterPro" id="IPR028203">
    <property type="entry name" value="PSII_CF48-like_dom"/>
</dbReference>
<evidence type="ECO:0000313" key="2">
    <source>
        <dbReference type="EMBL" id="GAA0691034.1"/>
    </source>
</evidence>
<proteinExistence type="predicted"/>
<dbReference type="Gene3D" id="2.130.10.10">
    <property type="entry name" value="YVTN repeat-like/Quinoprotein amine dehydrogenase"/>
    <property type="match status" value="1"/>
</dbReference>
<keyword evidence="3" id="KW-1185">Reference proteome</keyword>
<name>A0ABP3T8K7_9GAMM</name>
<accession>A0ABP3T8K7</accession>
<feature type="domain" description="Photosynthesis system II assembly factor Ycf48/Hcf136-like" evidence="1">
    <location>
        <begin position="53"/>
        <end position="237"/>
    </location>
</feature>
<reference evidence="3" key="1">
    <citation type="journal article" date="2019" name="Int. J. Syst. Evol. Microbiol.">
        <title>The Global Catalogue of Microorganisms (GCM) 10K type strain sequencing project: providing services to taxonomists for standard genome sequencing and annotation.</title>
        <authorList>
            <consortium name="The Broad Institute Genomics Platform"/>
            <consortium name="The Broad Institute Genome Sequencing Center for Infectious Disease"/>
            <person name="Wu L."/>
            <person name="Ma J."/>
        </authorList>
    </citation>
    <scope>NUCLEOTIDE SEQUENCE [LARGE SCALE GENOMIC DNA]</scope>
    <source>
        <strain evidence="3">JCM 15134</strain>
    </source>
</reference>
<dbReference type="InterPro" id="IPR015943">
    <property type="entry name" value="WD40/YVTN_repeat-like_dom_sf"/>
</dbReference>
<comment type="caution">
    <text evidence="2">The sequence shown here is derived from an EMBL/GenBank/DDBJ whole genome shotgun (WGS) entry which is preliminary data.</text>
</comment>
<dbReference type="Pfam" id="PF14870">
    <property type="entry name" value="PSII_BNR"/>
    <property type="match status" value="1"/>
</dbReference>
<dbReference type="SUPFAM" id="SSF50939">
    <property type="entry name" value="Sialidases"/>
    <property type="match status" value="1"/>
</dbReference>
<dbReference type="Proteomes" id="UP001499915">
    <property type="component" value="Unassembled WGS sequence"/>
</dbReference>
<evidence type="ECO:0000313" key="3">
    <source>
        <dbReference type="Proteomes" id="UP001499915"/>
    </source>
</evidence>
<sequence>MVDAFSTAVDEKAAELESAAEADSGRLQEELENFEFMLDDSISFVEEGPVRPFIDVWFRNALEGIAVGAFGLIVRTDDGGQSWYSPAASLSNAEARHYNAIDASGNTVFIVGESGHIQRSVDGGHTWGTVESPYEGSYFDVVIQGSRVLLLGLRGNAFISDDNGDSWSTVDTSTTANLSKGVVLDDGRFVVSQYAPQLLLSNETSTGFSALPRFVEGAISSFLIAPQGSIITVGTRGVMAHGDQNLSFEVR</sequence>
<dbReference type="EMBL" id="BAAAET010000002">
    <property type="protein sequence ID" value="GAA0691034.1"/>
    <property type="molecule type" value="Genomic_DNA"/>
</dbReference>
<organism evidence="2 3">
    <name type="scientific">Marinobacterium maritimum</name>
    <dbReference type="NCBI Taxonomy" id="500162"/>
    <lineage>
        <taxon>Bacteria</taxon>
        <taxon>Pseudomonadati</taxon>
        <taxon>Pseudomonadota</taxon>
        <taxon>Gammaproteobacteria</taxon>
        <taxon>Oceanospirillales</taxon>
        <taxon>Oceanospirillaceae</taxon>
        <taxon>Marinobacterium</taxon>
    </lineage>
</organism>
<dbReference type="CDD" id="cd15482">
    <property type="entry name" value="Sialidase_non-viral"/>
    <property type="match status" value="1"/>
</dbReference>
<dbReference type="InterPro" id="IPR036278">
    <property type="entry name" value="Sialidase_sf"/>
</dbReference>